<dbReference type="GO" id="GO:0003677">
    <property type="term" value="F:DNA binding"/>
    <property type="evidence" value="ECO:0007669"/>
    <property type="project" value="InterPro"/>
</dbReference>
<gene>
    <name evidence="2" type="ORF">CMU51_15570</name>
</gene>
<reference evidence="2" key="1">
    <citation type="submission" date="2023-02" db="EMBL/GenBank/DDBJ databases">
        <title>Elizabethkingia anophelis draft genomes.</title>
        <authorList>
            <person name="Nicholson A.C."/>
            <person name="Whitney A.M."/>
            <person name="Humrighouse B.W."/>
            <person name="Villarma A."/>
            <person name="Bell M."/>
            <person name="Mcquiston J."/>
        </authorList>
    </citation>
    <scope>NUCLEOTIDE SEQUENCE</scope>
    <source>
        <strain evidence="2">B4955</strain>
    </source>
</reference>
<dbReference type="Gene3D" id="1.10.260.40">
    <property type="entry name" value="lambda repressor-like DNA-binding domains"/>
    <property type="match status" value="1"/>
</dbReference>
<sequence>MAKKGRLTNEQRDRLQEHARLLYTKENITSQKELAEKTGVSEKTISEWITTGNWKKYKRNTILTREEQLINLQDELVEINEAIKAKPEGARFADSKVANVRRYLIKDIKDLEHETGIKETVDVLTLFINEIKKDNKEDAQLIGKYAHAYIQSKLR</sequence>
<dbReference type="SUPFAM" id="SSF47413">
    <property type="entry name" value="lambda repressor-like DNA-binding domains"/>
    <property type="match status" value="1"/>
</dbReference>
<protein>
    <submittedName>
        <fullName evidence="2">Transcriptional regulator</fullName>
    </submittedName>
</protein>
<dbReference type="EMBL" id="NWGY01000015">
    <property type="protein sequence ID" value="MDV3665469.1"/>
    <property type="molecule type" value="Genomic_DNA"/>
</dbReference>
<dbReference type="InterPro" id="IPR001387">
    <property type="entry name" value="Cro/C1-type_HTH"/>
</dbReference>
<dbReference type="AlphaFoldDB" id="A0AAE4T6F5"/>
<name>A0AAE4T6F5_9FLAO</name>
<evidence type="ECO:0000259" key="1">
    <source>
        <dbReference type="PROSITE" id="PS50943"/>
    </source>
</evidence>
<accession>A0AAE4T6F5</accession>
<comment type="caution">
    <text evidence="2">The sequence shown here is derived from an EMBL/GenBank/DDBJ whole genome shotgun (WGS) entry which is preliminary data.</text>
</comment>
<dbReference type="InterPro" id="IPR010982">
    <property type="entry name" value="Lambda_DNA-bd_dom_sf"/>
</dbReference>
<feature type="domain" description="HTH cro/C1-type" evidence="1">
    <location>
        <begin position="30"/>
        <end position="48"/>
    </location>
</feature>
<organism evidence="2 3">
    <name type="scientific">Elizabethkingia anophelis</name>
    <dbReference type="NCBI Taxonomy" id="1117645"/>
    <lineage>
        <taxon>Bacteria</taxon>
        <taxon>Pseudomonadati</taxon>
        <taxon>Bacteroidota</taxon>
        <taxon>Flavobacteriia</taxon>
        <taxon>Flavobacteriales</taxon>
        <taxon>Weeksellaceae</taxon>
        <taxon>Elizabethkingia</taxon>
    </lineage>
</organism>
<evidence type="ECO:0000313" key="3">
    <source>
        <dbReference type="Proteomes" id="UP001189000"/>
    </source>
</evidence>
<dbReference type="PROSITE" id="PS50943">
    <property type="entry name" value="HTH_CROC1"/>
    <property type="match status" value="1"/>
</dbReference>
<dbReference type="RefSeq" id="WP_076752726.1">
    <property type="nucleotide sequence ID" value="NZ_CP077750.1"/>
</dbReference>
<dbReference type="Proteomes" id="UP001189000">
    <property type="component" value="Unassembled WGS sequence"/>
</dbReference>
<evidence type="ECO:0000313" key="2">
    <source>
        <dbReference type="EMBL" id="MDV3665469.1"/>
    </source>
</evidence>
<proteinExistence type="predicted"/>